<dbReference type="InterPro" id="IPR018247">
    <property type="entry name" value="EF_Hand_1_Ca_BS"/>
</dbReference>
<dbReference type="InterPro" id="IPR034325">
    <property type="entry name" value="S-100_dom"/>
</dbReference>
<dbReference type="PROSITE" id="PS50222">
    <property type="entry name" value="EF_HAND_2"/>
    <property type="match status" value="1"/>
</dbReference>
<dbReference type="InterPro" id="IPR013787">
    <property type="entry name" value="S100_Ca-bd_sub"/>
</dbReference>
<organism evidence="7 8">
    <name type="scientific">Xyrichtys novacula</name>
    <name type="common">Pearly razorfish</name>
    <name type="synonym">Hemipteronotus novacula</name>
    <dbReference type="NCBI Taxonomy" id="13765"/>
    <lineage>
        <taxon>Eukaryota</taxon>
        <taxon>Metazoa</taxon>
        <taxon>Chordata</taxon>
        <taxon>Craniata</taxon>
        <taxon>Vertebrata</taxon>
        <taxon>Euteleostomi</taxon>
        <taxon>Actinopterygii</taxon>
        <taxon>Neopterygii</taxon>
        <taxon>Teleostei</taxon>
        <taxon>Neoteleostei</taxon>
        <taxon>Acanthomorphata</taxon>
        <taxon>Eupercaria</taxon>
        <taxon>Labriformes</taxon>
        <taxon>Labridae</taxon>
        <taxon>Xyrichtys</taxon>
    </lineage>
</organism>
<sequence length="98" mass="11450">MTNLLISMEAVRKMFERYAKKDEDATTISKGELRAWLQAELPGYLQDAENEQEIQHRVDKLMQNLDEDRDGEMNFLEFIDFVNDLTLVRQPGPCQDAK</sequence>
<feature type="domain" description="EF-hand" evidence="6">
    <location>
        <begin position="53"/>
        <end position="88"/>
    </location>
</feature>
<keyword evidence="2 5" id="KW-0479">Metal-binding</keyword>
<dbReference type="PROSITE" id="PS00018">
    <property type="entry name" value="EF_HAND_1"/>
    <property type="match status" value="1"/>
</dbReference>
<reference evidence="7" key="1">
    <citation type="submission" date="2023-08" db="EMBL/GenBank/DDBJ databases">
        <authorList>
            <person name="Alioto T."/>
            <person name="Alioto T."/>
            <person name="Gomez Garrido J."/>
        </authorList>
    </citation>
    <scope>NUCLEOTIDE SEQUENCE</scope>
</reference>
<dbReference type="CDD" id="cd00213">
    <property type="entry name" value="S-100"/>
    <property type="match status" value="1"/>
</dbReference>
<dbReference type="Proteomes" id="UP001178508">
    <property type="component" value="Chromosome 23"/>
</dbReference>
<evidence type="ECO:0000313" key="8">
    <source>
        <dbReference type="Proteomes" id="UP001178508"/>
    </source>
</evidence>
<dbReference type="PROSITE" id="PS00303">
    <property type="entry name" value="S100_CABP"/>
    <property type="match status" value="1"/>
</dbReference>
<dbReference type="InterPro" id="IPR002048">
    <property type="entry name" value="EF_hand_dom"/>
</dbReference>
<dbReference type="EMBL" id="OY660886">
    <property type="protein sequence ID" value="CAJ1086607.1"/>
    <property type="molecule type" value="Genomic_DNA"/>
</dbReference>
<evidence type="ECO:0000256" key="4">
    <source>
        <dbReference type="ARBA" id="ARBA00022837"/>
    </source>
</evidence>
<dbReference type="PANTHER" id="PTHR11639:SF134">
    <property type="entry name" value="PROTEIN S100-A1-RELATED"/>
    <property type="match status" value="1"/>
</dbReference>
<gene>
    <name evidence="7" type="ORF">XNOV1_A025067</name>
</gene>
<name>A0AAV1HKY6_XYRNO</name>
<accession>A0AAV1HKY6</accession>
<protein>
    <recommendedName>
        <fullName evidence="5">Protein S100</fullName>
    </recommendedName>
    <alternativeName>
        <fullName evidence="5">S100 calcium-binding protein</fullName>
    </alternativeName>
</protein>
<evidence type="ECO:0000313" key="7">
    <source>
        <dbReference type="EMBL" id="CAJ1086607.1"/>
    </source>
</evidence>
<dbReference type="Pfam" id="PF01023">
    <property type="entry name" value="S_100"/>
    <property type="match status" value="1"/>
</dbReference>
<dbReference type="GO" id="GO:0005509">
    <property type="term" value="F:calcium ion binding"/>
    <property type="evidence" value="ECO:0007669"/>
    <property type="project" value="InterPro"/>
</dbReference>
<keyword evidence="3" id="KW-0677">Repeat</keyword>
<dbReference type="PANTHER" id="PTHR11639">
    <property type="entry name" value="S100 CALCIUM-BINDING PROTEIN"/>
    <property type="match status" value="1"/>
</dbReference>
<evidence type="ECO:0000256" key="2">
    <source>
        <dbReference type="ARBA" id="ARBA00022723"/>
    </source>
</evidence>
<dbReference type="GO" id="GO:0046914">
    <property type="term" value="F:transition metal ion binding"/>
    <property type="evidence" value="ECO:0007669"/>
    <property type="project" value="InterPro"/>
</dbReference>
<keyword evidence="4 5" id="KW-0106">Calcium</keyword>
<proteinExistence type="inferred from homology"/>
<keyword evidence="8" id="KW-1185">Reference proteome</keyword>
<evidence type="ECO:0000259" key="6">
    <source>
        <dbReference type="PROSITE" id="PS50222"/>
    </source>
</evidence>
<evidence type="ECO:0000256" key="3">
    <source>
        <dbReference type="ARBA" id="ARBA00022737"/>
    </source>
</evidence>
<dbReference type="InterPro" id="IPR011992">
    <property type="entry name" value="EF-hand-dom_pair"/>
</dbReference>
<evidence type="ECO:0000256" key="5">
    <source>
        <dbReference type="RuleBase" id="RU361184"/>
    </source>
</evidence>
<comment type="similarity">
    <text evidence="1 5">Belongs to the S-100 family.</text>
</comment>
<dbReference type="Gene3D" id="1.10.238.10">
    <property type="entry name" value="EF-hand"/>
    <property type="match status" value="1"/>
</dbReference>
<dbReference type="SMART" id="SM01394">
    <property type="entry name" value="S_100"/>
    <property type="match status" value="1"/>
</dbReference>
<evidence type="ECO:0000256" key="1">
    <source>
        <dbReference type="ARBA" id="ARBA00007323"/>
    </source>
</evidence>
<dbReference type="SUPFAM" id="SSF47473">
    <property type="entry name" value="EF-hand"/>
    <property type="match status" value="1"/>
</dbReference>
<dbReference type="AlphaFoldDB" id="A0AAV1HKY6"/>
<dbReference type="InterPro" id="IPR001751">
    <property type="entry name" value="S100/CaBP7/8-like_CS"/>
</dbReference>